<dbReference type="InterPro" id="IPR028211">
    <property type="entry name" value="Ntr2"/>
</dbReference>
<evidence type="ECO:0000256" key="2">
    <source>
        <dbReference type="SAM" id="MobiDB-lite"/>
    </source>
</evidence>
<reference evidence="3 4" key="1">
    <citation type="journal article" date="2018" name="Nat. Ecol. Evol.">
        <title>Pezizomycetes genomes reveal the molecular basis of ectomycorrhizal truffle lifestyle.</title>
        <authorList>
            <person name="Murat C."/>
            <person name="Payen T."/>
            <person name="Noel B."/>
            <person name="Kuo A."/>
            <person name="Morin E."/>
            <person name="Chen J."/>
            <person name="Kohler A."/>
            <person name="Krizsan K."/>
            <person name="Balestrini R."/>
            <person name="Da Silva C."/>
            <person name="Montanini B."/>
            <person name="Hainaut M."/>
            <person name="Levati E."/>
            <person name="Barry K.W."/>
            <person name="Belfiori B."/>
            <person name="Cichocki N."/>
            <person name="Clum A."/>
            <person name="Dockter R.B."/>
            <person name="Fauchery L."/>
            <person name="Guy J."/>
            <person name="Iotti M."/>
            <person name="Le Tacon F."/>
            <person name="Lindquist E.A."/>
            <person name="Lipzen A."/>
            <person name="Malagnac F."/>
            <person name="Mello A."/>
            <person name="Molinier V."/>
            <person name="Miyauchi S."/>
            <person name="Poulain J."/>
            <person name="Riccioni C."/>
            <person name="Rubini A."/>
            <person name="Sitrit Y."/>
            <person name="Splivallo R."/>
            <person name="Traeger S."/>
            <person name="Wang M."/>
            <person name="Zifcakova L."/>
            <person name="Wipf D."/>
            <person name="Zambonelli A."/>
            <person name="Paolocci F."/>
            <person name="Nowrousian M."/>
            <person name="Ottonello S."/>
            <person name="Baldrian P."/>
            <person name="Spatafora J.W."/>
            <person name="Henrissat B."/>
            <person name="Nagy L.G."/>
            <person name="Aury J.M."/>
            <person name="Wincker P."/>
            <person name="Grigoriev I.V."/>
            <person name="Bonfante P."/>
            <person name="Martin F.M."/>
        </authorList>
    </citation>
    <scope>NUCLEOTIDE SEQUENCE [LARGE SCALE GENOMIC DNA]</scope>
    <source>
        <strain evidence="3 4">ATCC MYA-4762</strain>
    </source>
</reference>
<keyword evidence="4" id="KW-1185">Reference proteome</keyword>
<feature type="region of interest" description="Disordered" evidence="2">
    <location>
        <begin position="187"/>
        <end position="224"/>
    </location>
</feature>
<dbReference type="InParanoid" id="A0A3N4LW99"/>
<feature type="compositionally biased region" description="Basic and acidic residues" evidence="2">
    <location>
        <begin position="91"/>
        <end position="108"/>
    </location>
</feature>
<feature type="compositionally biased region" description="Polar residues" evidence="2">
    <location>
        <begin position="36"/>
        <end position="48"/>
    </location>
</feature>
<name>A0A3N4LW99_9PEZI</name>
<feature type="compositionally biased region" description="Polar residues" evidence="2">
    <location>
        <begin position="109"/>
        <end position="118"/>
    </location>
</feature>
<feature type="region of interest" description="Disordered" evidence="2">
    <location>
        <begin position="1"/>
        <end position="125"/>
    </location>
</feature>
<feature type="region of interest" description="Disordered" evidence="2">
    <location>
        <begin position="406"/>
        <end position="431"/>
    </location>
</feature>
<evidence type="ECO:0000313" key="4">
    <source>
        <dbReference type="Proteomes" id="UP000267821"/>
    </source>
</evidence>
<organism evidence="3 4">
    <name type="scientific">Terfezia boudieri ATCC MYA-4762</name>
    <dbReference type="NCBI Taxonomy" id="1051890"/>
    <lineage>
        <taxon>Eukaryota</taxon>
        <taxon>Fungi</taxon>
        <taxon>Dikarya</taxon>
        <taxon>Ascomycota</taxon>
        <taxon>Pezizomycotina</taxon>
        <taxon>Pezizomycetes</taxon>
        <taxon>Pezizales</taxon>
        <taxon>Pezizaceae</taxon>
        <taxon>Terfezia</taxon>
    </lineage>
</organism>
<dbReference type="AlphaFoldDB" id="A0A3N4LW99"/>
<keyword evidence="1" id="KW-0175">Coiled coil</keyword>
<dbReference type="EMBL" id="ML121532">
    <property type="protein sequence ID" value="RPB27184.1"/>
    <property type="molecule type" value="Genomic_DNA"/>
</dbReference>
<feature type="compositionally biased region" description="Polar residues" evidence="2">
    <location>
        <begin position="187"/>
        <end position="202"/>
    </location>
</feature>
<dbReference type="GO" id="GO:0000390">
    <property type="term" value="P:spliceosomal complex disassembly"/>
    <property type="evidence" value="ECO:0007669"/>
    <property type="project" value="InterPro"/>
</dbReference>
<sequence length="431" mass="46321">MRSARRFNKPRKVGADSEDEESTAPAAIVKKKNKKPTSSTAATTNLSFTDPPDATEKPFSVKKSALSRKALERAAAARSLPEDNGGGVDAQEEKGTLYSKEYLEELRSETPSTPTPFQTAEEEGDGDVAMCEAGAVGGGGDPLGTFSKFGTTAAAAAKLPTDLGGTAIPDPALVKVLKARRAAEATKSTSTEYISLSPTHSSASEDDNGRVRRKKPSRLVRTEILDEDDEQLATFIHDPSTSTSAAHPSRLILTSALSSRAGALQEEKYLRRGQIQEALLGISSSESSSDDSSHADDDDDDGNGHAPDWHRRQLRIATGLSSLDGKDDPTSSLDARLRYQPPAIPPVPELDGKLKWLQEVLAEMVRARDGLVCRVEEVKREKEEIRRRETEVQEGLGRLSEQYSRLGIAEKDPGGEGVEGMGRGLESLGVQ</sequence>
<protein>
    <submittedName>
        <fullName evidence="3">Uncharacterized protein</fullName>
    </submittedName>
</protein>
<feature type="compositionally biased region" description="Basic residues" evidence="2">
    <location>
        <begin position="1"/>
        <end position="12"/>
    </location>
</feature>
<gene>
    <name evidence="3" type="ORF">L211DRAFT_834849</name>
</gene>
<dbReference type="STRING" id="1051890.A0A3N4LW99"/>
<feature type="coiled-coil region" evidence="1">
    <location>
        <begin position="368"/>
        <end position="395"/>
    </location>
</feature>
<evidence type="ECO:0000313" key="3">
    <source>
        <dbReference type="EMBL" id="RPB27184.1"/>
    </source>
</evidence>
<dbReference type="GO" id="GO:0071008">
    <property type="term" value="C:U2-type post-mRNA release spliceosomal complex"/>
    <property type="evidence" value="ECO:0007669"/>
    <property type="project" value="InterPro"/>
</dbReference>
<dbReference type="OrthoDB" id="429427at2759"/>
<dbReference type="Proteomes" id="UP000267821">
    <property type="component" value="Unassembled WGS sequence"/>
</dbReference>
<feature type="region of interest" description="Disordered" evidence="2">
    <location>
        <begin position="283"/>
        <end position="310"/>
    </location>
</feature>
<evidence type="ECO:0000256" key="1">
    <source>
        <dbReference type="SAM" id="Coils"/>
    </source>
</evidence>
<dbReference type="Pfam" id="PF15458">
    <property type="entry name" value="NTR2"/>
    <property type="match status" value="1"/>
</dbReference>
<proteinExistence type="predicted"/>
<accession>A0A3N4LW99</accession>